<sequence>MGMLQSTLGVSAPSERAVARPASDSSPVTVGAGLLAVAFTWWLCGPWAISPLYTLALFVGVPALAMIVVDVAVVRVHRRASTGLDFSRFCRGETTLSRVAIKVLSFYVVWAGIALVYWLLKEYAPYRSGYMLTLAIGLATAAAVLTPVYVALVDRLQVDPHDEAWHFGQWLLGRPHDAHLARIHVLATGLRAFFLPFLLGSISELYLNSEAIGFAEASQSAHRMLYYYLDKLWLLDSIFSSIGYLIASRLLDTHIRDVYRRPTSWLVTCVCYAPYNTVFFTGTGFYQVRYWDSVMAVDGLAGLVWMTLIAITCTIYVGANISFGLRFANLSKRGIITTGPYALMKHPAYFFKNISWWLMYVPFAVIGSPLEAVRASLLMALASGVYYLRARHEEIELAADPKYQDYCEYIRRHGLLARLRRAGRGWRAGNGDTISGKEIESVVGPYLEEAHALLKRKDSIRTEAESLEEARQRPDADLADIKER</sequence>
<name>A0A2P7S596_9HYPH</name>
<feature type="transmembrane region" description="Helical" evidence="2">
    <location>
        <begin position="132"/>
        <end position="152"/>
    </location>
</feature>
<dbReference type="AlphaFoldDB" id="A0A2P7S596"/>
<dbReference type="OrthoDB" id="7388137at2"/>
<dbReference type="EMBL" id="PXYL01000013">
    <property type="protein sequence ID" value="PSJ57633.1"/>
    <property type="molecule type" value="Genomic_DNA"/>
</dbReference>
<keyword evidence="2" id="KW-0812">Transmembrane</keyword>
<evidence type="ECO:0000256" key="2">
    <source>
        <dbReference type="SAM" id="Phobius"/>
    </source>
</evidence>
<evidence type="ECO:0000256" key="1">
    <source>
        <dbReference type="SAM" id="MobiDB-lite"/>
    </source>
</evidence>
<feature type="transmembrane region" description="Helical" evidence="2">
    <location>
        <begin position="303"/>
        <end position="328"/>
    </location>
</feature>
<gene>
    <name evidence="3" type="ORF">C7I85_21995</name>
</gene>
<feature type="transmembrane region" description="Helical" evidence="2">
    <location>
        <begin position="28"/>
        <end position="49"/>
    </location>
</feature>
<evidence type="ECO:0000313" key="4">
    <source>
        <dbReference type="Proteomes" id="UP000240653"/>
    </source>
</evidence>
<feature type="transmembrane region" description="Helical" evidence="2">
    <location>
        <begin position="180"/>
        <end position="199"/>
    </location>
</feature>
<feature type="transmembrane region" description="Helical" evidence="2">
    <location>
        <begin position="99"/>
        <end position="120"/>
    </location>
</feature>
<dbReference type="Gene3D" id="1.20.120.1630">
    <property type="match status" value="1"/>
</dbReference>
<keyword evidence="4" id="KW-1185">Reference proteome</keyword>
<protein>
    <recommendedName>
        <fullName evidence="5">Isoprenylcysteine carboxyl methyltransferase</fullName>
    </recommendedName>
</protein>
<dbReference type="RefSeq" id="WP_106726167.1">
    <property type="nucleotide sequence ID" value="NZ_PXYL01000013.1"/>
</dbReference>
<feature type="transmembrane region" description="Helical" evidence="2">
    <location>
        <begin position="349"/>
        <end position="366"/>
    </location>
</feature>
<proteinExistence type="predicted"/>
<evidence type="ECO:0000313" key="3">
    <source>
        <dbReference type="EMBL" id="PSJ57633.1"/>
    </source>
</evidence>
<feature type="region of interest" description="Disordered" evidence="1">
    <location>
        <begin position="464"/>
        <end position="484"/>
    </location>
</feature>
<dbReference type="Proteomes" id="UP000240653">
    <property type="component" value="Unassembled WGS sequence"/>
</dbReference>
<accession>A0A2P7S596</accession>
<feature type="transmembrane region" description="Helical" evidence="2">
    <location>
        <begin position="55"/>
        <end position="78"/>
    </location>
</feature>
<reference evidence="3 4" key="1">
    <citation type="submission" date="2018-03" db="EMBL/GenBank/DDBJ databases">
        <title>The draft genome of Mesorhizobium soli JCM 19897.</title>
        <authorList>
            <person name="Li L."/>
            <person name="Liu L."/>
            <person name="Liang L."/>
            <person name="Wang T."/>
            <person name="Zhang X."/>
        </authorList>
    </citation>
    <scope>NUCLEOTIDE SEQUENCE [LARGE SCALE GENOMIC DNA]</scope>
    <source>
        <strain evidence="3 4">JCM 19897</strain>
    </source>
</reference>
<evidence type="ECO:0008006" key="5">
    <source>
        <dbReference type="Google" id="ProtNLM"/>
    </source>
</evidence>
<organism evidence="3 4">
    <name type="scientific">Pseudaminobacter soli</name>
    <name type="common">ex Li et al. 2025</name>
    <dbReference type="NCBI Taxonomy" id="1295366"/>
    <lineage>
        <taxon>Bacteria</taxon>
        <taxon>Pseudomonadati</taxon>
        <taxon>Pseudomonadota</taxon>
        <taxon>Alphaproteobacteria</taxon>
        <taxon>Hyphomicrobiales</taxon>
        <taxon>Phyllobacteriaceae</taxon>
        <taxon>Pseudaminobacter</taxon>
    </lineage>
</organism>
<keyword evidence="2" id="KW-0472">Membrane</keyword>
<keyword evidence="2" id="KW-1133">Transmembrane helix</keyword>
<comment type="caution">
    <text evidence="3">The sequence shown here is derived from an EMBL/GenBank/DDBJ whole genome shotgun (WGS) entry which is preliminary data.</text>
</comment>
<feature type="transmembrane region" description="Helical" evidence="2">
    <location>
        <begin position="263"/>
        <end position="283"/>
    </location>
</feature>
<feature type="transmembrane region" description="Helical" evidence="2">
    <location>
        <begin position="232"/>
        <end position="251"/>
    </location>
</feature>